<reference evidence="1 2" key="1">
    <citation type="submission" date="2013-01" db="EMBL/GenBank/DDBJ databases">
        <authorList>
            <person name="Harkins D.M."/>
            <person name="Durkin A.S."/>
            <person name="Brinkac L.M."/>
            <person name="Haft D.H."/>
            <person name="Selengut J.D."/>
            <person name="Sanka R."/>
            <person name="DePew J."/>
            <person name="Purushe J."/>
            <person name="Matthias M.A."/>
            <person name="Vinetz J.M."/>
            <person name="Sutton G.G."/>
            <person name="Nierman W.C."/>
            <person name="Fouts D.E."/>
        </authorList>
    </citation>
    <scope>NUCLEOTIDE SEQUENCE [LARGE SCALE GENOMIC DNA]</scope>
    <source>
        <strain evidence="1 2">ZUN142</strain>
    </source>
</reference>
<dbReference type="Gene3D" id="3.40.50.1820">
    <property type="entry name" value="alpha/beta hydrolase"/>
    <property type="match status" value="1"/>
</dbReference>
<evidence type="ECO:0000313" key="2">
    <source>
        <dbReference type="Proteomes" id="UP000012153"/>
    </source>
</evidence>
<dbReference type="InterPro" id="IPR029058">
    <property type="entry name" value="AB_hydrolase_fold"/>
</dbReference>
<accession>M6UIN2</accession>
<name>M6UIN2_9LEPT</name>
<evidence type="ECO:0008006" key="3">
    <source>
        <dbReference type="Google" id="ProtNLM"/>
    </source>
</evidence>
<dbReference type="RefSeq" id="WP_004425422.1">
    <property type="nucleotide sequence ID" value="NZ_AHOP02000008.1"/>
</dbReference>
<gene>
    <name evidence="1" type="ORF">LEP1GSC186_0886</name>
</gene>
<sequence>MQTLTVPVNQIKIRGDLRCPKNSTLLVIIVLGERNERYYNQFIQLRDILNEYTIATFFVPELLTQDEKRIAANRFDETLLADRLIQITSQLRSLPETKELQFSYLGLSNVADRIFRAVSILKGEIESLVLIGDGLPPLNMVFSEISVLNILGELDFKSIESNQIFLNQIHTPLKRLYLIPGTHSHFDEPQKWKLVSKTVLRWFNSPENRNLEFAQSNV</sequence>
<evidence type="ECO:0000313" key="1">
    <source>
        <dbReference type="EMBL" id="EMO42671.1"/>
    </source>
</evidence>
<protein>
    <recommendedName>
        <fullName evidence="3">Dienelactone hydrolase</fullName>
    </recommendedName>
</protein>
<comment type="caution">
    <text evidence="1">The sequence shown here is derived from an EMBL/GenBank/DDBJ whole genome shotgun (WGS) entry which is preliminary data.</text>
</comment>
<organism evidence="1 2">
    <name type="scientific">Leptospira noguchii serovar Autumnalis str. ZUN142</name>
    <dbReference type="NCBI Taxonomy" id="1085540"/>
    <lineage>
        <taxon>Bacteria</taxon>
        <taxon>Pseudomonadati</taxon>
        <taxon>Spirochaetota</taxon>
        <taxon>Spirochaetia</taxon>
        <taxon>Leptospirales</taxon>
        <taxon>Leptospiraceae</taxon>
        <taxon>Leptospira</taxon>
    </lineage>
</organism>
<dbReference type="Proteomes" id="UP000012153">
    <property type="component" value="Unassembled WGS sequence"/>
</dbReference>
<proteinExistence type="predicted"/>
<dbReference type="EMBL" id="AHOP02000008">
    <property type="protein sequence ID" value="EMO42671.1"/>
    <property type="molecule type" value="Genomic_DNA"/>
</dbReference>
<dbReference type="AlphaFoldDB" id="M6UIN2"/>